<comment type="caution">
    <text evidence="2">The sequence shown here is derived from an EMBL/GenBank/DDBJ whole genome shotgun (WGS) entry which is preliminary data.</text>
</comment>
<dbReference type="PANTHER" id="PTHR11561">
    <property type="entry name" value="PHOSPHOENOLPYRUVATE CARBOXYKINASE"/>
    <property type="match status" value="1"/>
</dbReference>
<gene>
    <name evidence="2" type="ORF">MHBO_000403</name>
</gene>
<evidence type="ECO:0000313" key="2">
    <source>
        <dbReference type="EMBL" id="MES1918433.1"/>
    </source>
</evidence>
<dbReference type="EMBL" id="JBDODL010000062">
    <property type="protein sequence ID" value="MES1918433.1"/>
    <property type="molecule type" value="Genomic_DNA"/>
</dbReference>
<evidence type="ECO:0000313" key="3">
    <source>
        <dbReference type="Proteomes" id="UP001439008"/>
    </source>
</evidence>
<name>A0ABV2AFK1_9EUKA</name>
<dbReference type="InterPro" id="IPR035078">
    <property type="entry name" value="PEP_carboxykinase_GTP_N"/>
</dbReference>
<dbReference type="SUPFAM" id="SSF68923">
    <property type="entry name" value="PEP carboxykinase N-terminal domain"/>
    <property type="match status" value="1"/>
</dbReference>
<dbReference type="Proteomes" id="UP001439008">
    <property type="component" value="Unassembled WGS sequence"/>
</dbReference>
<evidence type="ECO:0000259" key="1">
    <source>
        <dbReference type="Pfam" id="PF17297"/>
    </source>
</evidence>
<keyword evidence="3" id="KW-1185">Reference proteome</keyword>
<dbReference type="Gene3D" id="3.40.449.10">
    <property type="entry name" value="Phosphoenolpyruvate Carboxykinase, domain 1"/>
    <property type="match status" value="1"/>
</dbReference>
<dbReference type="PANTHER" id="PTHR11561:SF0">
    <property type="entry name" value="PHOSPHOENOLPYRUVATE CARBOXYKINASE [GTP]-RELATED"/>
    <property type="match status" value="1"/>
</dbReference>
<protein>
    <recommendedName>
        <fullName evidence="1">Phosphoenolpyruvate carboxykinase GTP-utilising N-terminal domain-containing protein</fullName>
    </recommendedName>
</protein>
<feature type="domain" description="Phosphoenolpyruvate carboxykinase GTP-utilising N-terminal" evidence="1">
    <location>
        <begin position="57"/>
        <end position="114"/>
    </location>
</feature>
<dbReference type="Pfam" id="PF17297">
    <property type="entry name" value="PEPCK_N"/>
    <property type="match status" value="1"/>
</dbReference>
<dbReference type="InterPro" id="IPR008209">
    <property type="entry name" value="PEP_carboxykinase_GTP"/>
</dbReference>
<sequence>MIRLKQFYKNYQIRRLNATFNIAAKPVLRTTSARTYLEWSNNTHILDSWTSNAELKDWIIQQISHMQPSRVHLCDGSIQEYQEIIRLLTAQGTLIKLNEKRLPNSYLARSDKNDGELYYLTKFRTFI</sequence>
<proteinExistence type="predicted"/>
<organism evidence="2 3">
    <name type="scientific">Bonamia ostreae</name>
    <dbReference type="NCBI Taxonomy" id="126728"/>
    <lineage>
        <taxon>Eukaryota</taxon>
        <taxon>Sar</taxon>
        <taxon>Rhizaria</taxon>
        <taxon>Endomyxa</taxon>
        <taxon>Ascetosporea</taxon>
        <taxon>Haplosporida</taxon>
        <taxon>Bonamia</taxon>
    </lineage>
</organism>
<accession>A0ABV2AFK1</accession>
<reference evidence="2 3" key="1">
    <citation type="journal article" date="2024" name="BMC Biol.">
        <title>Comparative genomics of Ascetosporea gives new insight into the evolutionary basis for animal parasitism in Rhizaria.</title>
        <authorList>
            <person name="Hiltunen Thoren M."/>
            <person name="Onut-Brannstrom I."/>
            <person name="Alfjorden A."/>
            <person name="Peckova H."/>
            <person name="Swords F."/>
            <person name="Hooper C."/>
            <person name="Holzer A.S."/>
            <person name="Bass D."/>
            <person name="Burki F."/>
        </authorList>
    </citation>
    <scope>NUCLEOTIDE SEQUENCE [LARGE SCALE GENOMIC DNA]</scope>
    <source>
        <strain evidence="2">20-A016</strain>
    </source>
</reference>
<dbReference type="InterPro" id="IPR008210">
    <property type="entry name" value="PEP_carboxykinase_N"/>
</dbReference>